<gene>
    <name evidence="2" type="ORF">DERP_004886</name>
</gene>
<reference evidence="2 3" key="2">
    <citation type="journal article" date="2022" name="Mol. Biol. Evol.">
        <title>Comparative Genomics Reveals Insights into the Divergent Evolution of Astigmatic Mites and Household Pest Adaptations.</title>
        <authorList>
            <person name="Xiong Q."/>
            <person name="Wan A.T."/>
            <person name="Liu X."/>
            <person name="Fung C.S."/>
            <person name="Xiao X."/>
            <person name="Malainual N."/>
            <person name="Hou J."/>
            <person name="Wang L."/>
            <person name="Wang M."/>
            <person name="Yang K.Y."/>
            <person name="Cui Y."/>
            <person name="Leung E.L."/>
            <person name="Nong W."/>
            <person name="Shin S.K."/>
            <person name="Au S.W."/>
            <person name="Jeong K.Y."/>
            <person name="Chew F.T."/>
            <person name="Hui J.H."/>
            <person name="Leung T.F."/>
            <person name="Tungtrongchitr A."/>
            <person name="Zhong N."/>
            <person name="Liu Z."/>
            <person name="Tsui S.K."/>
        </authorList>
    </citation>
    <scope>NUCLEOTIDE SEQUENCE [LARGE SCALE GENOMIC DNA]</scope>
    <source>
        <strain evidence="2">Derp</strain>
    </source>
</reference>
<sequence length="62" mass="7008">MKLSTMTNDEDAKLNHQFEYAIQINPAQKNGKTRNDRDRGGCDMSENKSIQTLGEARFCTAN</sequence>
<dbReference type="Proteomes" id="UP000887458">
    <property type="component" value="Unassembled WGS sequence"/>
</dbReference>
<accession>A0ABQ8JT94</accession>
<keyword evidence="3" id="KW-1185">Reference proteome</keyword>
<evidence type="ECO:0000256" key="1">
    <source>
        <dbReference type="SAM" id="MobiDB-lite"/>
    </source>
</evidence>
<proteinExistence type="predicted"/>
<organism evidence="2 3">
    <name type="scientific">Dermatophagoides pteronyssinus</name>
    <name type="common">European house dust mite</name>
    <dbReference type="NCBI Taxonomy" id="6956"/>
    <lineage>
        <taxon>Eukaryota</taxon>
        <taxon>Metazoa</taxon>
        <taxon>Ecdysozoa</taxon>
        <taxon>Arthropoda</taxon>
        <taxon>Chelicerata</taxon>
        <taxon>Arachnida</taxon>
        <taxon>Acari</taxon>
        <taxon>Acariformes</taxon>
        <taxon>Sarcoptiformes</taxon>
        <taxon>Astigmata</taxon>
        <taxon>Psoroptidia</taxon>
        <taxon>Analgoidea</taxon>
        <taxon>Pyroglyphidae</taxon>
        <taxon>Dermatophagoidinae</taxon>
        <taxon>Dermatophagoides</taxon>
    </lineage>
</organism>
<comment type="caution">
    <text evidence="2">The sequence shown here is derived from an EMBL/GenBank/DDBJ whole genome shotgun (WGS) entry which is preliminary data.</text>
</comment>
<protein>
    <submittedName>
        <fullName evidence="2">Uncharacterized protein</fullName>
    </submittedName>
</protein>
<reference evidence="2 3" key="1">
    <citation type="journal article" date="2018" name="J. Allergy Clin. Immunol.">
        <title>High-quality assembly of Dermatophagoides pteronyssinus genome and transcriptome reveals a wide range of novel allergens.</title>
        <authorList>
            <person name="Liu X.Y."/>
            <person name="Yang K.Y."/>
            <person name="Wang M.Q."/>
            <person name="Kwok J.S."/>
            <person name="Zeng X."/>
            <person name="Yang Z."/>
            <person name="Xiao X.J."/>
            <person name="Lau C.P."/>
            <person name="Li Y."/>
            <person name="Huang Z.M."/>
            <person name="Ba J.G."/>
            <person name="Yim A.K."/>
            <person name="Ouyang C.Y."/>
            <person name="Ngai S.M."/>
            <person name="Chan T.F."/>
            <person name="Leung E.L."/>
            <person name="Liu L."/>
            <person name="Liu Z.G."/>
            <person name="Tsui S.K."/>
        </authorList>
    </citation>
    <scope>NUCLEOTIDE SEQUENCE [LARGE SCALE GENOMIC DNA]</scope>
    <source>
        <strain evidence="2">Derp</strain>
    </source>
</reference>
<evidence type="ECO:0000313" key="3">
    <source>
        <dbReference type="Proteomes" id="UP000887458"/>
    </source>
</evidence>
<name>A0ABQ8JT94_DERPT</name>
<dbReference type="EMBL" id="NJHN03000017">
    <property type="protein sequence ID" value="KAH9425670.1"/>
    <property type="molecule type" value="Genomic_DNA"/>
</dbReference>
<feature type="region of interest" description="Disordered" evidence="1">
    <location>
        <begin position="26"/>
        <end position="47"/>
    </location>
</feature>
<evidence type="ECO:0000313" key="2">
    <source>
        <dbReference type="EMBL" id="KAH9425670.1"/>
    </source>
</evidence>